<dbReference type="InterPro" id="IPR001584">
    <property type="entry name" value="Integrase_cat-core"/>
</dbReference>
<dbReference type="EMBL" id="JWHR01000159">
    <property type="protein sequence ID" value="KHS55625.1"/>
    <property type="molecule type" value="Genomic_DNA"/>
</dbReference>
<sequence>PKRDFSSLKTEAFYSQGLKNLSSKMVIEIVSQYIDYYNKERIQTKLNYLSPVKYKKKVA</sequence>
<comment type="caution">
    <text evidence="2">The sequence shown here is derived from an EMBL/GenBank/DDBJ whole genome shotgun (WGS) entry which is preliminary data.</text>
</comment>
<name>A0A0B3WM24_9FIRM</name>
<proteinExistence type="predicted"/>
<organism evidence="2 3">
    <name type="scientific">Terrisporobacter othiniensis</name>
    <dbReference type="NCBI Taxonomy" id="1577792"/>
    <lineage>
        <taxon>Bacteria</taxon>
        <taxon>Bacillati</taxon>
        <taxon>Bacillota</taxon>
        <taxon>Clostridia</taxon>
        <taxon>Peptostreptococcales</taxon>
        <taxon>Peptostreptococcaceae</taxon>
        <taxon>Terrisporobacter</taxon>
    </lineage>
</organism>
<feature type="domain" description="Integrase catalytic" evidence="1">
    <location>
        <begin position="5"/>
        <end position="57"/>
    </location>
</feature>
<dbReference type="GO" id="GO:0015074">
    <property type="term" value="P:DNA integration"/>
    <property type="evidence" value="ECO:0007669"/>
    <property type="project" value="InterPro"/>
</dbReference>
<evidence type="ECO:0000313" key="2">
    <source>
        <dbReference type="EMBL" id="KHS55625.1"/>
    </source>
</evidence>
<evidence type="ECO:0000259" key="1">
    <source>
        <dbReference type="Pfam" id="PF13333"/>
    </source>
</evidence>
<dbReference type="OrthoDB" id="1758159at2"/>
<dbReference type="RefSeq" id="WP_039681359.1">
    <property type="nucleotide sequence ID" value="NZ_JWHR01000159.1"/>
</dbReference>
<gene>
    <name evidence="2" type="ORF">QX51_18385</name>
</gene>
<dbReference type="AlphaFoldDB" id="A0A0B3WM24"/>
<accession>A0A0B3WM24</accession>
<dbReference type="Pfam" id="PF13333">
    <property type="entry name" value="rve_2"/>
    <property type="match status" value="1"/>
</dbReference>
<keyword evidence="3" id="KW-1185">Reference proteome</keyword>
<dbReference type="Proteomes" id="UP000031189">
    <property type="component" value="Unassembled WGS sequence"/>
</dbReference>
<evidence type="ECO:0000313" key="3">
    <source>
        <dbReference type="Proteomes" id="UP000031189"/>
    </source>
</evidence>
<reference evidence="2 3" key="1">
    <citation type="submission" date="2014-12" db="EMBL/GenBank/DDBJ databases">
        <title>Draft genome sequence of Terrisporobacter sp. 08-306576, isolated from the blood culture of a bacteremia patient.</title>
        <authorList>
            <person name="Lund L.C."/>
            <person name="Sydenham T.V."/>
            <person name="Hogh S.V."/>
            <person name="Skov M.N."/>
            <person name="Kemp M."/>
            <person name="Justesen U.S."/>
        </authorList>
    </citation>
    <scope>NUCLEOTIDE SEQUENCE [LARGE SCALE GENOMIC DNA]</scope>
    <source>
        <strain evidence="2 3">08-306576</strain>
    </source>
</reference>
<protein>
    <recommendedName>
        <fullName evidence="1">Integrase catalytic domain-containing protein</fullName>
    </recommendedName>
</protein>
<feature type="non-terminal residue" evidence="2">
    <location>
        <position position="1"/>
    </location>
</feature>